<sequence>MSDSHNTLFHSSRTEIPNPRRKRGRVACDYCHSRKVRCDLTLNGVPCTNCRLDKRKCFAWKPRNKLQKKHTSKAPTSETHHNTTATVTFPDPRLGVSCDFPLPPISLSSTHGASFLYEDEDEDSTRGLLLRDRPSDRIPDYPSLRQNGSSASPPCFSVPSMLGETASDSSRRISDKSVVFSYYEFLELKALPDLLSVDVTYLESKGCFRVPSDSYLDAFMLEYFLHVHPCVPILNEADFWNLYGHKDGMLGASKVSLLVFQAMLFAASAFVPLRTLQACGFRDSHEARETLHQRAALLYQFKAEPNLACIAQASLLLSFHSSARDVYNNSSFLSIAIQCARADRAHLYSVIPKISPRERRDKKRLWWCCFVRDRVIALGMRRPLQITPDQFDYRREPFEEEDIKCEVGQSRVYDPETKRSLIKIFVAQCELAAALTSTLLATYPLDRISMSLSHTSTDLMGLSSVVQSCRQDLNAWFDATEARLKHNSGKDVLGVDFVTLYTDLLRIYYFTARMALCHFIIYTSSMCRTRNPDWMAQSNISNSDLKSAFTGLKDVFKRLVASNLAGHLPISASAYTALPLLLVSLDVWLSSSEYQKKRHMQDLSHCAEAMRQYERRFSFAKFVTEIVRKVVQLVDHESLSKPRSPINNISGLSGLAAPTPNHPPRSWSETYSQNPQLYFKLLFSLDHFLSYGNVPSPGEPPDWFLGQSPPQPNKPLEATDQENGDLEPLTMSRAFSPDLFGRSVPSKCPSNEQRETFQSIAPSLSPPVYPETSPQPEHEHTTAGSQSNLSSLFSDDPNTYFNDIGVDAGDAQPMFDTLSFLLQYSCPSIG</sequence>
<feature type="region of interest" description="Disordered" evidence="6">
    <location>
        <begin position="650"/>
        <end position="669"/>
    </location>
</feature>
<feature type="region of interest" description="Disordered" evidence="6">
    <location>
        <begin position="699"/>
        <end position="723"/>
    </location>
</feature>
<dbReference type="OrthoDB" id="4161332at2759"/>
<feature type="region of interest" description="Disordered" evidence="6">
    <location>
        <begin position="741"/>
        <end position="794"/>
    </location>
</feature>
<evidence type="ECO:0000256" key="6">
    <source>
        <dbReference type="SAM" id="MobiDB-lite"/>
    </source>
</evidence>
<dbReference type="InterPro" id="IPR007219">
    <property type="entry name" value="XnlR_reg_dom"/>
</dbReference>
<keyword evidence="1" id="KW-0479">Metal-binding</keyword>
<name>A0A5N7C7L3_PETAA</name>
<keyword evidence="2" id="KW-0805">Transcription regulation</keyword>
<dbReference type="CDD" id="cd00067">
    <property type="entry name" value="GAL4"/>
    <property type="match status" value="1"/>
</dbReference>
<dbReference type="InterPro" id="IPR001138">
    <property type="entry name" value="Zn2Cys6_DnaBD"/>
</dbReference>
<dbReference type="GO" id="GO:0009893">
    <property type="term" value="P:positive regulation of metabolic process"/>
    <property type="evidence" value="ECO:0007669"/>
    <property type="project" value="UniProtKB-ARBA"/>
</dbReference>
<feature type="compositionally biased region" description="Polar residues" evidence="6">
    <location>
        <begin position="782"/>
        <end position="794"/>
    </location>
</feature>
<dbReference type="Gene3D" id="4.10.240.10">
    <property type="entry name" value="Zn(2)-C6 fungal-type DNA-binding domain"/>
    <property type="match status" value="1"/>
</dbReference>
<evidence type="ECO:0000256" key="3">
    <source>
        <dbReference type="ARBA" id="ARBA00023125"/>
    </source>
</evidence>
<dbReference type="GO" id="GO:0008270">
    <property type="term" value="F:zinc ion binding"/>
    <property type="evidence" value="ECO:0007669"/>
    <property type="project" value="InterPro"/>
</dbReference>
<evidence type="ECO:0000259" key="7">
    <source>
        <dbReference type="PROSITE" id="PS50048"/>
    </source>
</evidence>
<organism evidence="8">
    <name type="scientific">Petromyces alliaceus</name>
    <name type="common">Aspergillus alliaceus</name>
    <dbReference type="NCBI Taxonomy" id="209559"/>
    <lineage>
        <taxon>Eukaryota</taxon>
        <taxon>Fungi</taxon>
        <taxon>Dikarya</taxon>
        <taxon>Ascomycota</taxon>
        <taxon>Pezizomycotina</taxon>
        <taxon>Eurotiomycetes</taxon>
        <taxon>Eurotiomycetidae</taxon>
        <taxon>Eurotiales</taxon>
        <taxon>Aspergillaceae</taxon>
        <taxon>Aspergillus</taxon>
        <taxon>Aspergillus subgen. Circumdati</taxon>
    </lineage>
</organism>
<dbReference type="Pfam" id="PF04082">
    <property type="entry name" value="Fungal_trans"/>
    <property type="match status" value="1"/>
</dbReference>
<dbReference type="GO" id="GO:0000981">
    <property type="term" value="F:DNA-binding transcription factor activity, RNA polymerase II-specific"/>
    <property type="evidence" value="ECO:0007669"/>
    <property type="project" value="InterPro"/>
</dbReference>
<dbReference type="GO" id="GO:0006351">
    <property type="term" value="P:DNA-templated transcription"/>
    <property type="evidence" value="ECO:0007669"/>
    <property type="project" value="InterPro"/>
</dbReference>
<dbReference type="PROSITE" id="PS00463">
    <property type="entry name" value="ZN2_CY6_FUNGAL_1"/>
    <property type="match status" value="1"/>
</dbReference>
<proteinExistence type="predicted"/>
<dbReference type="SMART" id="SM00906">
    <property type="entry name" value="Fungal_trans"/>
    <property type="match status" value="1"/>
</dbReference>
<reference evidence="8" key="1">
    <citation type="submission" date="2019-04" db="EMBL/GenBank/DDBJ databases">
        <title>Friends and foes A comparative genomics studyof 23 Aspergillus species from section Flavi.</title>
        <authorList>
            <consortium name="DOE Joint Genome Institute"/>
            <person name="Kjaerbolling I."/>
            <person name="Vesth T."/>
            <person name="Frisvad J.C."/>
            <person name="Nybo J.L."/>
            <person name="Theobald S."/>
            <person name="Kildgaard S."/>
            <person name="Isbrandt T."/>
            <person name="Kuo A."/>
            <person name="Sato A."/>
            <person name="Lyhne E.K."/>
            <person name="Kogle M.E."/>
            <person name="Wiebenga A."/>
            <person name="Kun R.S."/>
            <person name="Lubbers R.J."/>
            <person name="Makela M.R."/>
            <person name="Barry K."/>
            <person name="Chovatia M."/>
            <person name="Clum A."/>
            <person name="Daum C."/>
            <person name="Haridas S."/>
            <person name="He G."/>
            <person name="LaButti K."/>
            <person name="Lipzen A."/>
            <person name="Mondo S."/>
            <person name="Riley R."/>
            <person name="Salamov A."/>
            <person name="Simmons B.A."/>
            <person name="Magnuson J.K."/>
            <person name="Henrissat B."/>
            <person name="Mortensen U.H."/>
            <person name="Larsen T.O."/>
            <person name="Devries R.P."/>
            <person name="Grigoriev I.V."/>
            <person name="Machida M."/>
            <person name="Baker S.E."/>
            <person name="Andersen M.R."/>
        </authorList>
    </citation>
    <scope>NUCLEOTIDE SEQUENCE [LARGE SCALE GENOMIC DNA]</scope>
    <source>
        <strain evidence="8">IBT 14317</strain>
    </source>
</reference>
<dbReference type="PANTHER" id="PTHR47425:SF2">
    <property type="entry name" value="FARB-RELATED"/>
    <property type="match status" value="1"/>
</dbReference>
<dbReference type="PANTHER" id="PTHR47425">
    <property type="entry name" value="FARB-RELATED"/>
    <property type="match status" value="1"/>
</dbReference>
<feature type="domain" description="Zn(2)-C6 fungal-type" evidence="7">
    <location>
        <begin position="27"/>
        <end position="57"/>
    </location>
</feature>
<dbReference type="SMART" id="SM00066">
    <property type="entry name" value="GAL4"/>
    <property type="match status" value="1"/>
</dbReference>
<evidence type="ECO:0000256" key="5">
    <source>
        <dbReference type="ARBA" id="ARBA00023242"/>
    </source>
</evidence>
<dbReference type="GO" id="GO:0003677">
    <property type="term" value="F:DNA binding"/>
    <property type="evidence" value="ECO:0007669"/>
    <property type="project" value="UniProtKB-KW"/>
</dbReference>
<dbReference type="CDD" id="cd12148">
    <property type="entry name" value="fungal_TF_MHR"/>
    <property type="match status" value="1"/>
</dbReference>
<dbReference type="InterPro" id="IPR052761">
    <property type="entry name" value="Fungal_Detox/Toxin_TFs"/>
</dbReference>
<evidence type="ECO:0000256" key="2">
    <source>
        <dbReference type="ARBA" id="ARBA00023015"/>
    </source>
</evidence>
<evidence type="ECO:0000256" key="4">
    <source>
        <dbReference type="ARBA" id="ARBA00023163"/>
    </source>
</evidence>
<protein>
    <submittedName>
        <fullName evidence="8">Fungal-specific transcription factor domain-containing protein</fullName>
    </submittedName>
</protein>
<gene>
    <name evidence="8" type="ORF">BDV23DRAFT_184345</name>
</gene>
<evidence type="ECO:0000256" key="1">
    <source>
        <dbReference type="ARBA" id="ARBA00022723"/>
    </source>
</evidence>
<keyword evidence="5" id="KW-0539">Nucleus</keyword>
<dbReference type="PROSITE" id="PS50048">
    <property type="entry name" value="ZN2_CY6_FUNGAL_2"/>
    <property type="match status" value="1"/>
</dbReference>
<evidence type="ECO:0000313" key="8">
    <source>
        <dbReference type="EMBL" id="KAE8389593.1"/>
    </source>
</evidence>
<keyword evidence="3" id="KW-0238">DNA-binding</keyword>
<dbReference type="Proteomes" id="UP000326877">
    <property type="component" value="Unassembled WGS sequence"/>
</dbReference>
<dbReference type="EMBL" id="ML735264">
    <property type="protein sequence ID" value="KAE8389593.1"/>
    <property type="molecule type" value="Genomic_DNA"/>
</dbReference>
<dbReference type="AlphaFoldDB" id="A0A5N7C7L3"/>
<dbReference type="SUPFAM" id="SSF57701">
    <property type="entry name" value="Zn2/Cys6 DNA-binding domain"/>
    <property type="match status" value="1"/>
</dbReference>
<accession>A0A5N7C7L3</accession>
<keyword evidence="4" id="KW-0804">Transcription</keyword>
<feature type="compositionally biased region" description="Polar residues" evidence="6">
    <location>
        <begin position="748"/>
        <end position="762"/>
    </location>
</feature>
<dbReference type="InterPro" id="IPR036864">
    <property type="entry name" value="Zn2-C6_fun-type_DNA-bd_sf"/>
</dbReference>